<evidence type="ECO:0000313" key="2">
    <source>
        <dbReference type="Proteomes" id="UP001164929"/>
    </source>
</evidence>
<dbReference type="EMBL" id="JAQIZT010000002">
    <property type="protein sequence ID" value="KAJ7008244.1"/>
    <property type="molecule type" value="Genomic_DNA"/>
</dbReference>
<dbReference type="Proteomes" id="UP001164929">
    <property type="component" value="Chromosome 2"/>
</dbReference>
<proteinExistence type="predicted"/>
<comment type="caution">
    <text evidence="1">The sequence shown here is derived from an EMBL/GenBank/DDBJ whole genome shotgun (WGS) entry which is preliminary data.</text>
</comment>
<organism evidence="1 2">
    <name type="scientific">Populus alba x Populus x berolinensis</name>
    <dbReference type="NCBI Taxonomy" id="444605"/>
    <lineage>
        <taxon>Eukaryota</taxon>
        <taxon>Viridiplantae</taxon>
        <taxon>Streptophyta</taxon>
        <taxon>Embryophyta</taxon>
        <taxon>Tracheophyta</taxon>
        <taxon>Spermatophyta</taxon>
        <taxon>Magnoliopsida</taxon>
        <taxon>eudicotyledons</taxon>
        <taxon>Gunneridae</taxon>
        <taxon>Pentapetalae</taxon>
        <taxon>rosids</taxon>
        <taxon>fabids</taxon>
        <taxon>Malpighiales</taxon>
        <taxon>Salicaceae</taxon>
        <taxon>Saliceae</taxon>
        <taxon>Populus</taxon>
    </lineage>
</organism>
<name>A0AAD6WF76_9ROSI</name>
<sequence>MDLESSYCLHFYMEDDCHFFAHASRTICEIGIDGLSTKNAHGGAQVALSFEATSSPNLEWDS</sequence>
<protein>
    <submittedName>
        <fullName evidence="1">Uncharacterized protein</fullName>
    </submittedName>
</protein>
<keyword evidence="2" id="KW-1185">Reference proteome</keyword>
<evidence type="ECO:0000313" key="1">
    <source>
        <dbReference type="EMBL" id="KAJ7008244.1"/>
    </source>
</evidence>
<accession>A0AAD6WF76</accession>
<gene>
    <name evidence="1" type="ORF">NC653_007053</name>
</gene>
<dbReference type="AlphaFoldDB" id="A0AAD6WF76"/>
<reference evidence="1" key="1">
    <citation type="journal article" date="2023" name="Mol. Ecol. Resour.">
        <title>Chromosome-level genome assembly of a triploid poplar Populus alba 'Berolinensis'.</title>
        <authorList>
            <person name="Chen S."/>
            <person name="Yu Y."/>
            <person name="Wang X."/>
            <person name="Wang S."/>
            <person name="Zhang T."/>
            <person name="Zhou Y."/>
            <person name="He R."/>
            <person name="Meng N."/>
            <person name="Wang Y."/>
            <person name="Liu W."/>
            <person name="Liu Z."/>
            <person name="Liu J."/>
            <person name="Guo Q."/>
            <person name="Huang H."/>
            <person name="Sederoff R.R."/>
            <person name="Wang G."/>
            <person name="Qu G."/>
            <person name="Chen S."/>
        </authorList>
    </citation>
    <scope>NUCLEOTIDE SEQUENCE</scope>
    <source>
        <strain evidence="1">SC-2020</strain>
    </source>
</reference>